<evidence type="ECO:0000256" key="3">
    <source>
        <dbReference type="ARBA" id="ARBA00022692"/>
    </source>
</evidence>
<dbReference type="GO" id="GO:0022857">
    <property type="term" value="F:transmembrane transporter activity"/>
    <property type="evidence" value="ECO:0007669"/>
    <property type="project" value="InterPro"/>
</dbReference>
<dbReference type="PANTHER" id="PTHR23519:SF1">
    <property type="entry name" value="AUTOPHAGY-RELATED PROTEIN 22"/>
    <property type="match status" value="1"/>
</dbReference>
<feature type="transmembrane region" description="Helical" evidence="6">
    <location>
        <begin position="141"/>
        <end position="165"/>
    </location>
</feature>
<sequence length="422" mass="45369">MAGSRLQQTSWALFDFANSAFPTVITTFVFAAYFSKGIAPDEVTGTALWGYATSIAAFFIALCAPVFGAIADQSGARKPWIFLFSFLCVSGSALLWFATPEESSIVFALTCVGLATFGFEMAMVFYNAMLPGLATPGREGLLSGLSWGLGYLGGLLALALVLVLFVQNETPLFGLDKTLAEHLRISGPFVALWYSLFACALFLFVPDRQNRTPVTKAVSKGLATLKSTLKGWRDHPDIFFYLLTRMIYTDGLNTLFAFGGIYAAGTFDMAFSELIIFGIGINVTAGLGAAGFGWLDDRLGPKRVIIIALISISLIASGTLLVSDKTHFLILGLSLGLFMGPAQAASRTYMAHISPKEIRTELFGLYALSGKATAFIGPLLVGVMTEIFASQRAGMATILIFFVIGLACMRNLPDIRGQRDSI</sequence>
<organism evidence="8 9">
    <name type="scientific">Candidatus Terasakiella magnetica</name>
    <dbReference type="NCBI Taxonomy" id="1867952"/>
    <lineage>
        <taxon>Bacteria</taxon>
        <taxon>Pseudomonadati</taxon>
        <taxon>Pseudomonadota</taxon>
        <taxon>Alphaproteobacteria</taxon>
        <taxon>Rhodospirillales</taxon>
        <taxon>Terasakiellaceae</taxon>
        <taxon>Terasakiella</taxon>
    </lineage>
</organism>
<dbReference type="EMBL" id="FLYE01000012">
    <property type="protein sequence ID" value="SCA56475.1"/>
    <property type="molecule type" value="Genomic_DNA"/>
</dbReference>
<keyword evidence="9" id="KW-1185">Reference proteome</keyword>
<evidence type="ECO:0000256" key="4">
    <source>
        <dbReference type="ARBA" id="ARBA00022989"/>
    </source>
</evidence>
<feature type="transmembrane region" description="Helical" evidence="6">
    <location>
        <begin position="362"/>
        <end position="381"/>
    </location>
</feature>
<evidence type="ECO:0000256" key="2">
    <source>
        <dbReference type="ARBA" id="ARBA00022448"/>
    </source>
</evidence>
<feature type="transmembrane region" description="Helical" evidence="6">
    <location>
        <begin position="304"/>
        <end position="322"/>
    </location>
</feature>
<dbReference type="OrthoDB" id="9768783at2"/>
<reference evidence="8 9" key="1">
    <citation type="submission" date="2016-07" db="EMBL/GenBank/DDBJ databases">
        <authorList>
            <person name="Lefevre C.T."/>
        </authorList>
    </citation>
    <scope>NUCLEOTIDE SEQUENCE [LARGE SCALE GENOMIC DNA]</scope>
    <source>
        <strain evidence="8">PR1</strain>
    </source>
</reference>
<dbReference type="STRING" id="1867952.MTBPR1_20323"/>
<name>A0A1C3RGT6_9PROT</name>
<evidence type="ECO:0000256" key="6">
    <source>
        <dbReference type="SAM" id="Phobius"/>
    </source>
</evidence>
<comment type="subcellular location">
    <subcellularLocation>
        <location evidence="1">Endomembrane system</location>
        <topology evidence="1">Multi-pass membrane protein</topology>
    </subcellularLocation>
</comment>
<dbReference type="PANTHER" id="PTHR23519">
    <property type="entry name" value="AUTOPHAGY-RELATED PROTEIN 22"/>
    <property type="match status" value="1"/>
</dbReference>
<feature type="transmembrane region" description="Helical" evidence="6">
    <location>
        <begin position="274"/>
        <end position="295"/>
    </location>
</feature>
<dbReference type="InterPro" id="IPR020846">
    <property type="entry name" value="MFS_dom"/>
</dbReference>
<keyword evidence="3 6" id="KW-0812">Transmembrane</keyword>
<evidence type="ECO:0000259" key="7">
    <source>
        <dbReference type="PROSITE" id="PS50850"/>
    </source>
</evidence>
<dbReference type="InterPro" id="IPR050495">
    <property type="entry name" value="ATG22/LtaA_families"/>
</dbReference>
<accession>A0A1C3RGT6</accession>
<feature type="transmembrane region" description="Helical" evidence="6">
    <location>
        <begin position="393"/>
        <end position="412"/>
    </location>
</feature>
<dbReference type="AlphaFoldDB" id="A0A1C3RGT6"/>
<dbReference type="PROSITE" id="PS50850">
    <property type="entry name" value="MFS"/>
    <property type="match status" value="1"/>
</dbReference>
<feature type="transmembrane region" description="Helical" evidence="6">
    <location>
        <begin position="185"/>
        <end position="205"/>
    </location>
</feature>
<evidence type="ECO:0000256" key="5">
    <source>
        <dbReference type="ARBA" id="ARBA00023136"/>
    </source>
</evidence>
<protein>
    <submittedName>
        <fullName evidence="8">Major facilitator superfamily MFS_1</fullName>
    </submittedName>
</protein>
<dbReference type="InterPro" id="IPR024671">
    <property type="entry name" value="Atg22-like"/>
</dbReference>
<gene>
    <name evidence="8" type="ORF">MTBPR1_20323</name>
</gene>
<keyword evidence="4 6" id="KW-1133">Transmembrane helix</keyword>
<dbReference type="SUPFAM" id="SSF103473">
    <property type="entry name" value="MFS general substrate transporter"/>
    <property type="match status" value="1"/>
</dbReference>
<feature type="transmembrane region" description="Helical" evidence="6">
    <location>
        <begin position="80"/>
        <end position="99"/>
    </location>
</feature>
<proteinExistence type="predicted"/>
<dbReference type="InterPro" id="IPR036259">
    <property type="entry name" value="MFS_trans_sf"/>
</dbReference>
<feature type="transmembrane region" description="Helical" evidence="6">
    <location>
        <begin position="105"/>
        <end position="129"/>
    </location>
</feature>
<keyword evidence="5 6" id="KW-0472">Membrane</keyword>
<dbReference type="Gene3D" id="1.20.1250.20">
    <property type="entry name" value="MFS general substrate transporter like domains"/>
    <property type="match status" value="1"/>
</dbReference>
<dbReference type="GO" id="GO:0012505">
    <property type="term" value="C:endomembrane system"/>
    <property type="evidence" value="ECO:0007669"/>
    <property type="project" value="UniProtKB-SubCell"/>
</dbReference>
<feature type="transmembrane region" description="Helical" evidence="6">
    <location>
        <begin position="12"/>
        <end position="34"/>
    </location>
</feature>
<feature type="transmembrane region" description="Helical" evidence="6">
    <location>
        <begin position="238"/>
        <end position="262"/>
    </location>
</feature>
<evidence type="ECO:0000313" key="8">
    <source>
        <dbReference type="EMBL" id="SCA56475.1"/>
    </source>
</evidence>
<evidence type="ECO:0000313" key="9">
    <source>
        <dbReference type="Proteomes" id="UP000231658"/>
    </source>
</evidence>
<dbReference type="RefSeq" id="WP_069188560.1">
    <property type="nucleotide sequence ID" value="NZ_FLYE01000012.1"/>
</dbReference>
<feature type="domain" description="Major facilitator superfamily (MFS) profile" evidence="7">
    <location>
        <begin position="1"/>
        <end position="416"/>
    </location>
</feature>
<feature type="transmembrane region" description="Helical" evidence="6">
    <location>
        <begin position="328"/>
        <end position="350"/>
    </location>
</feature>
<feature type="transmembrane region" description="Helical" evidence="6">
    <location>
        <begin position="46"/>
        <end position="68"/>
    </location>
</feature>
<dbReference type="Pfam" id="PF11700">
    <property type="entry name" value="ATG22"/>
    <property type="match status" value="1"/>
</dbReference>
<dbReference type="Proteomes" id="UP000231658">
    <property type="component" value="Unassembled WGS sequence"/>
</dbReference>
<keyword evidence="2" id="KW-0813">Transport</keyword>
<evidence type="ECO:0000256" key="1">
    <source>
        <dbReference type="ARBA" id="ARBA00004127"/>
    </source>
</evidence>